<keyword evidence="14" id="KW-0325">Glycoprotein</keyword>
<dbReference type="AlphaFoldDB" id="A0A5B8MFV0"/>
<feature type="domain" description="EGF-like" evidence="20">
    <location>
        <begin position="518"/>
        <end position="532"/>
    </location>
</feature>
<evidence type="ECO:0000313" key="21">
    <source>
        <dbReference type="EMBL" id="QDZ19326.1"/>
    </source>
</evidence>
<dbReference type="Pfam" id="PF07645">
    <property type="entry name" value="EGF_CA"/>
    <property type="match status" value="2"/>
</dbReference>
<keyword evidence="6" id="KW-0732">Signal</keyword>
<evidence type="ECO:0000259" key="20">
    <source>
        <dbReference type="PROSITE" id="PS01186"/>
    </source>
</evidence>
<dbReference type="GO" id="GO:0005509">
    <property type="term" value="F:calcium ion binding"/>
    <property type="evidence" value="ECO:0007669"/>
    <property type="project" value="InterPro"/>
</dbReference>
<evidence type="ECO:0000256" key="5">
    <source>
        <dbReference type="ARBA" id="ARBA00022692"/>
    </source>
</evidence>
<evidence type="ECO:0000256" key="11">
    <source>
        <dbReference type="ARBA" id="ARBA00023034"/>
    </source>
</evidence>
<evidence type="ECO:0000256" key="16">
    <source>
        <dbReference type="ARBA" id="ARBA00029430"/>
    </source>
</evidence>
<protein>
    <recommendedName>
        <fullName evidence="20">EGF-like domain-containing protein</fullName>
    </recommendedName>
</protein>
<evidence type="ECO:0000256" key="6">
    <source>
        <dbReference type="ARBA" id="ARBA00022729"/>
    </source>
</evidence>
<evidence type="ECO:0000256" key="18">
    <source>
        <dbReference type="SAM" id="MobiDB-lite"/>
    </source>
</evidence>
<comment type="similarity">
    <text evidence="2">Belongs to the VSR (BP-80) family.</text>
</comment>
<dbReference type="PROSITE" id="PS01187">
    <property type="entry name" value="EGF_CA"/>
    <property type="match status" value="1"/>
</dbReference>
<dbReference type="EMBL" id="CP031035">
    <property type="protein sequence ID" value="QDZ19326.1"/>
    <property type="molecule type" value="Genomic_DNA"/>
</dbReference>
<dbReference type="InterPro" id="IPR003137">
    <property type="entry name" value="PA_domain"/>
</dbReference>
<evidence type="ECO:0000256" key="1">
    <source>
        <dbReference type="ARBA" id="ARBA00004614"/>
    </source>
</evidence>
<keyword evidence="10 19" id="KW-1133">Transmembrane helix</keyword>
<keyword evidence="8" id="KW-0106">Calcium</keyword>
<dbReference type="Proteomes" id="UP000316726">
    <property type="component" value="Chromosome 2"/>
</dbReference>
<keyword evidence="11" id="KW-0333">Golgi apparatus</keyword>
<dbReference type="GO" id="GO:0030665">
    <property type="term" value="C:clathrin-coated vesicle membrane"/>
    <property type="evidence" value="ECO:0007669"/>
    <property type="project" value="UniProtKB-SubCell"/>
</dbReference>
<keyword evidence="15" id="KW-0968">Cytoplasmic vesicle</keyword>
<dbReference type="Gene3D" id="2.10.25.10">
    <property type="entry name" value="Laminin"/>
    <property type="match status" value="4"/>
</dbReference>
<name>A0A5B8MFV0_9CHLO</name>
<dbReference type="PROSITE" id="PS00010">
    <property type="entry name" value="ASX_HYDROXYL"/>
    <property type="match status" value="1"/>
</dbReference>
<dbReference type="InterPro" id="IPR018097">
    <property type="entry name" value="EGF_Ca-bd_CS"/>
</dbReference>
<dbReference type="GO" id="GO:0000139">
    <property type="term" value="C:Golgi membrane"/>
    <property type="evidence" value="ECO:0007669"/>
    <property type="project" value="UniProtKB-SubCell"/>
</dbReference>
<keyword evidence="22" id="KW-1185">Reference proteome</keyword>
<dbReference type="SMART" id="SM00179">
    <property type="entry name" value="EGF_CA"/>
    <property type="match status" value="4"/>
</dbReference>
<dbReference type="InterPro" id="IPR056858">
    <property type="entry name" value="VSR_TRX"/>
</dbReference>
<keyword evidence="7" id="KW-0677">Repeat</keyword>
<evidence type="ECO:0000256" key="17">
    <source>
        <dbReference type="ARBA" id="ARBA00043947"/>
    </source>
</evidence>
<dbReference type="Pfam" id="PF25011">
    <property type="entry name" value="VSR_TRX"/>
    <property type="match status" value="1"/>
</dbReference>
<reference evidence="21 22" key="1">
    <citation type="submission" date="2018-07" db="EMBL/GenBank/DDBJ databases">
        <title>The complete nuclear genome of the prasinophyte Chloropicon primus (CCMP1205).</title>
        <authorList>
            <person name="Pombert J.-F."/>
            <person name="Otis C."/>
            <person name="Turmel M."/>
            <person name="Lemieux C."/>
        </authorList>
    </citation>
    <scope>NUCLEOTIDE SEQUENCE [LARGE SCALE GENOMIC DNA]</scope>
    <source>
        <strain evidence="21 22">CCMP1205</strain>
    </source>
</reference>
<evidence type="ECO:0000256" key="10">
    <source>
        <dbReference type="ARBA" id="ARBA00022989"/>
    </source>
</evidence>
<dbReference type="STRING" id="1764295.A0A5B8MFV0"/>
<feature type="domain" description="EGF-like" evidence="20">
    <location>
        <begin position="479"/>
        <end position="492"/>
    </location>
</feature>
<feature type="transmembrane region" description="Helical" evidence="19">
    <location>
        <begin position="647"/>
        <end position="666"/>
    </location>
</feature>
<dbReference type="SUPFAM" id="SSF57184">
    <property type="entry name" value="Growth factor receptor domain"/>
    <property type="match status" value="1"/>
</dbReference>
<evidence type="ECO:0000256" key="3">
    <source>
        <dbReference type="ARBA" id="ARBA00022448"/>
    </source>
</evidence>
<dbReference type="Pfam" id="PF02225">
    <property type="entry name" value="PA"/>
    <property type="match status" value="1"/>
</dbReference>
<dbReference type="FunFam" id="2.10.25.10:FF:000037">
    <property type="entry name" value="Signal peptide, CUB domain and EGF-like domain-containing 2"/>
    <property type="match status" value="1"/>
</dbReference>
<dbReference type="PANTHER" id="PTHR22702">
    <property type="entry name" value="PROTEASE-ASSOCIATED DOMAIN-CONTAINING PROTEIN"/>
    <property type="match status" value="1"/>
</dbReference>
<evidence type="ECO:0000256" key="7">
    <source>
        <dbReference type="ARBA" id="ARBA00022737"/>
    </source>
</evidence>
<dbReference type="PANTHER" id="PTHR22702:SF1">
    <property type="entry name" value="PROTEASE-ASSOCIATED DOMAIN-CONTAINING PROTEIN 1"/>
    <property type="match status" value="1"/>
</dbReference>
<evidence type="ECO:0000256" key="8">
    <source>
        <dbReference type="ARBA" id="ARBA00022837"/>
    </source>
</evidence>
<dbReference type="InterPro" id="IPR001881">
    <property type="entry name" value="EGF-like_Ca-bd_dom"/>
</dbReference>
<dbReference type="InterPro" id="IPR000742">
    <property type="entry name" value="EGF"/>
</dbReference>
<dbReference type="SUPFAM" id="SSF52025">
    <property type="entry name" value="PA domain"/>
    <property type="match status" value="1"/>
</dbReference>
<dbReference type="Pfam" id="PF14670">
    <property type="entry name" value="FXa_inhibition"/>
    <property type="match status" value="1"/>
</dbReference>
<evidence type="ECO:0000256" key="9">
    <source>
        <dbReference type="ARBA" id="ARBA00022927"/>
    </source>
</evidence>
<keyword evidence="12 19" id="KW-0472">Membrane</keyword>
<keyword evidence="9" id="KW-0653">Protein transport</keyword>
<evidence type="ECO:0000313" key="22">
    <source>
        <dbReference type="Proteomes" id="UP000316726"/>
    </source>
</evidence>
<dbReference type="CDD" id="cd00054">
    <property type="entry name" value="EGF_CA"/>
    <property type="match status" value="1"/>
</dbReference>
<feature type="region of interest" description="Disordered" evidence="18">
    <location>
        <begin position="689"/>
        <end position="720"/>
    </location>
</feature>
<sequence>MGPIGPVSQTTMATATATTTTMILGLLLWLGLAGLAHSSGDRFHVETHAIRVSEPRDLQGDYEAAMGDFGVPLYGGTLTGRVHAPRSNRRGCEKFGGRDFEGSEWTSRTTPTIALIDRGDCFFVQKAYHAQQAGADAVLIADNEIEPLVTMTTPQDDPEAQGLIKEIAVPTALISKKLADRIKRVLEAGDEVVMELSWEESMAHPDERVEWEFWTTSNDACGASCEEQLAFKEGMAELAAELETMGFTEFTPHYKMRSCEKASLYDKGDCESRCLNGGRYCPVEHIPFPYNETYSDREVALENLRQMCVFDYLRRTGQRQQWWSYVKEHGRKCRITEGTFGEACSRGVQRGLGLRDAPDFMRDVEECMSGSLSSDEVHPLLEREREHEERMFREGHGRITFLPTVIINQIQYRGRLEKASVLRGICAGFKEATEPGVCLQDAMQVNECASGHGCWVNPDASLGGEHSATCLDTFRGHMCMCPRGYLGDGYDCEEMNECSLGIADCDQKCVNTPGSYTCECSEGFEKIGRSQCILKDGCALNNGGCEQNCRFSVGGPQCTCDPGFELRQDGKTCADIDECGAGNHACEHKCINVNPSHSGGLFYVCACSDGYSLDLSDPLLRRCIKTEEVFEALGDVGHSPTYSVLEIVLIVSISVLLVFALGAVYYKCFHKKRMDREIRSILEQYVPLDDKPEAGRGTKSAGAPGGSQISTAVPSPPAVS</sequence>
<evidence type="ECO:0000256" key="13">
    <source>
        <dbReference type="ARBA" id="ARBA00023157"/>
    </source>
</evidence>
<proteinExistence type="inferred from homology"/>
<keyword evidence="13" id="KW-1015">Disulfide bond</keyword>
<keyword evidence="3" id="KW-0813">Transport</keyword>
<evidence type="ECO:0000256" key="14">
    <source>
        <dbReference type="ARBA" id="ARBA00023180"/>
    </source>
</evidence>
<evidence type="ECO:0000256" key="19">
    <source>
        <dbReference type="SAM" id="Phobius"/>
    </source>
</evidence>
<dbReference type="InterPro" id="IPR046450">
    <property type="entry name" value="PA_dom_sf"/>
</dbReference>
<dbReference type="InterPro" id="IPR049883">
    <property type="entry name" value="NOTCH1_EGF-like"/>
</dbReference>
<dbReference type="InterPro" id="IPR000152">
    <property type="entry name" value="EGF-type_Asp/Asn_hydroxyl_site"/>
</dbReference>
<dbReference type="GO" id="GO:0015031">
    <property type="term" value="P:protein transport"/>
    <property type="evidence" value="ECO:0007669"/>
    <property type="project" value="UniProtKB-KW"/>
</dbReference>
<keyword evidence="4" id="KW-0245">EGF-like domain</keyword>
<dbReference type="SMART" id="SM00181">
    <property type="entry name" value="EGF"/>
    <property type="match status" value="4"/>
</dbReference>
<accession>A0A5B8MFV0</accession>
<gene>
    <name evidence="21" type="ORF">A3770_02p18440</name>
</gene>
<evidence type="ECO:0000256" key="2">
    <source>
        <dbReference type="ARBA" id="ARBA00007038"/>
    </source>
</evidence>
<evidence type="ECO:0000256" key="12">
    <source>
        <dbReference type="ARBA" id="ARBA00023136"/>
    </source>
</evidence>
<dbReference type="OrthoDB" id="10045365at2759"/>
<organism evidence="21 22">
    <name type="scientific">Chloropicon primus</name>
    <dbReference type="NCBI Taxonomy" id="1764295"/>
    <lineage>
        <taxon>Eukaryota</taxon>
        <taxon>Viridiplantae</taxon>
        <taxon>Chlorophyta</taxon>
        <taxon>Chloropicophyceae</taxon>
        <taxon>Chloropicales</taxon>
        <taxon>Chloropicaceae</taxon>
        <taxon>Chloropicon</taxon>
    </lineage>
</organism>
<dbReference type="InterPro" id="IPR009030">
    <property type="entry name" value="Growth_fac_rcpt_cys_sf"/>
</dbReference>
<comment type="subcellular location">
    <subcellularLocation>
        <location evidence="16">Cytoplasmic vesicle</location>
        <location evidence="16">Clathrin-coated vesicle membrane</location>
        <topology evidence="16">Single-pass type I membrane protein</topology>
    </subcellularLocation>
    <subcellularLocation>
        <location evidence="1">Golgi apparatus membrane</location>
        <topology evidence="1">Single-pass type I membrane protein</topology>
    </subcellularLocation>
    <subcellularLocation>
        <location evidence="17">Prevacuolar compartment membrane</location>
        <topology evidence="17">Single-pass type I membrane protein</topology>
    </subcellularLocation>
</comment>
<dbReference type="SUPFAM" id="SSF57196">
    <property type="entry name" value="EGF/Laminin"/>
    <property type="match status" value="1"/>
</dbReference>
<keyword evidence="5 19" id="KW-0812">Transmembrane</keyword>
<dbReference type="PROSITE" id="PS01186">
    <property type="entry name" value="EGF_2"/>
    <property type="match status" value="2"/>
</dbReference>
<evidence type="ECO:0000256" key="15">
    <source>
        <dbReference type="ARBA" id="ARBA00023329"/>
    </source>
</evidence>
<evidence type="ECO:0000256" key="4">
    <source>
        <dbReference type="ARBA" id="ARBA00022536"/>
    </source>
</evidence>
<dbReference type="Gene3D" id="3.50.30.30">
    <property type="match status" value="1"/>
</dbReference>